<evidence type="ECO:0000256" key="2">
    <source>
        <dbReference type="SAM" id="SignalP"/>
    </source>
</evidence>
<name>A0A1L3ZZV0_9SPHN</name>
<accession>A0A1L3ZZV0</accession>
<dbReference type="InterPro" id="IPR023614">
    <property type="entry name" value="Porin_dom_sf"/>
</dbReference>
<feature type="chain" id="PRO_5012927821" description="Porin domain-containing protein" evidence="2">
    <location>
        <begin position="22"/>
        <end position="227"/>
    </location>
</feature>
<dbReference type="Proteomes" id="UP000182063">
    <property type="component" value="Chromosome"/>
</dbReference>
<sequence>MLVTAGALVATLPLALSAADAQPRPKKKPPVTLSTAAPGTLGFTPSVADPKLAATLSRGTGEEKMFRFTPAGSPGSKKSVTVALRSRGVSKAEAAKTMVAGTEAIAPSAYNLGVSIGWSRFALSGGIAKVDAGLAPFGRESVDVGVSYLGRNWSGTLQLGADHENDEAAPAIGRERSYSVDLGGAYSVSRNLSLSGGVRLKRDEAEGLTFDGRRDSQAVYVGTSFSF</sequence>
<proteinExistence type="predicted"/>
<feature type="signal peptide" evidence="2">
    <location>
        <begin position="1"/>
        <end position="21"/>
    </location>
</feature>
<dbReference type="EMBL" id="CP018221">
    <property type="protein sequence ID" value="API61142.1"/>
    <property type="molecule type" value="Genomic_DNA"/>
</dbReference>
<evidence type="ECO:0000313" key="4">
    <source>
        <dbReference type="Proteomes" id="UP000182063"/>
    </source>
</evidence>
<dbReference type="STRING" id="1921510.BSL82_12920"/>
<dbReference type="AlphaFoldDB" id="A0A1L3ZZV0"/>
<dbReference type="Gene3D" id="2.40.160.10">
    <property type="entry name" value="Porin"/>
    <property type="match status" value="1"/>
</dbReference>
<feature type="region of interest" description="Disordered" evidence="1">
    <location>
        <begin position="20"/>
        <end position="39"/>
    </location>
</feature>
<evidence type="ECO:0008006" key="5">
    <source>
        <dbReference type="Google" id="ProtNLM"/>
    </source>
</evidence>
<keyword evidence="2" id="KW-0732">Signal</keyword>
<organism evidence="3 4">
    <name type="scientific">Tardibacter chloracetimidivorans</name>
    <dbReference type="NCBI Taxonomy" id="1921510"/>
    <lineage>
        <taxon>Bacteria</taxon>
        <taxon>Pseudomonadati</taxon>
        <taxon>Pseudomonadota</taxon>
        <taxon>Alphaproteobacteria</taxon>
        <taxon>Sphingomonadales</taxon>
        <taxon>Sphingomonadaceae</taxon>
        <taxon>Tardibacter</taxon>
    </lineage>
</organism>
<evidence type="ECO:0000256" key="1">
    <source>
        <dbReference type="SAM" id="MobiDB-lite"/>
    </source>
</evidence>
<evidence type="ECO:0000313" key="3">
    <source>
        <dbReference type="EMBL" id="API61142.1"/>
    </source>
</evidence>
<gene>
    <name evidence="3" type="ORF">BSL82_12920</name>
</gene>
<dbReference type="SUPFAM" id="SSF56935">
    <property type="entry name" value="Porins"/>
    <property type="match status" value="1"/>
</dbReference>
<keyword evidence="4" id="KW-1185">Reference proteome</keyword>
<protein>
    <recommendedName>
        <fullName evidence="5">Porin domain-containing protein</fullName>
    </recommendedName>
</protein>
<dbReference type="KEGG" id="sphj:BSL82_12920"/>
<reference evidence="4" key="1">
    <citation type="submission" date="2016-11" db="EMBL/GenBank/DDBJ databases">
        <title>Complete Genome Sequence of alachlor-degrading Sphingomonas sp. strain JJ-A5.</title>
        <authorList>
            <person name="Lee H."/>
            <person name="Ka J.-O."/>
        </authorList>
    </citation>
    <scope>NUCLEOTIDE SEQUENCE [LARGE SCALE GENOMIC DNA]</scope>
    <source>
        <strain evidence="4">JJ-A5</strain>
    </source>
</reference>